<evidence type="ECO:0000256" key="6">
    <source>
        <dbReference type="ARBA" id="ARBA00023136"/>
    </source>
</evidence>
<dbReference type="GO" id="GO:0005375">
    <property type="term" value="F:copper ion transmembrane transporter activity"/>
    <property type="evidence" value="ECO:0007669"/>
    <property type="project" value="InterPro"/>
</dbReference>
<evidence type="ECO:0000256" key="3">
    <source>
        <dbReference type="ARBA" id="ARBA00022692"/>
    </source>
</evidence>
<keyword evidence="4" id="KW-0813">Transport</keyword>
<proteinExistence type="inferred from homology"/>
<keyword evidence="4" id="KW-0406">Ion transport</keyword>
<keyword evidence="5 7" id="KW-1133">Transmembrane helix</keyword>
<gene>
    <name evidence="8" type="ORF">FPE_LOCUS23857</name>
</gene>
<feature type="transmembrane region" description="Helical" evidence="7">
    <location>
        <begin position="48"/>
        <end position="71"/>
    </location>
</feature>
<reference evidence="8" key="1">
    <citation type="submission" date="2023-05" db="EMBL/GenBank/DDBJ databases">
        <authorList>
            <person name="Huff M."/>
        </authorList>
    </citation>
    <scope>NUCLEOTIDE SEQUENCE</scope>
</reference>
<accession>A0AAD2E2B5</accession>
<comment type="similarity">
    <text evidence="2">Belongs to the copper transporter (Ctr) (TC 1.A.56) family. SLC31A subfamily.</text>
</comment>
<protein>
    <recommendedName>
        <fullName evidence="10">Copper transporter</fullName>
    </recommendedName>
</protein>
<evidence type="ECO:0008006" key="10">
    <source>
        <dbReference type="Google" id="ProtNLM"/>
    </source>
</evidence>
<keyword evidence="6 7" id="KW-0472">Membrane</keyword>
<feature type="transmembrane region" description="Helical" evidence="7">
    <location>
        <begin position="77"/>
        <end position="99"/>
    </location>
</feature>
<evidence type="ECO:0000256" key="7">
    <source>
        <dbReference type="SAM" id="Phobius"/>
    </source>
</evidence>
<evidence type="ECO:0000313" key="9">
    <source>
        <dbReference type="Proteomes" id="UP000834106"/>
    </source>
</evidence>
<keyword evidence="4" id="KW-0186">Copper</keyword>
<name>A0AAD2E2B5_9LAMI</name>
<feature type="transmembrane region" description="Helical" evidence="7">
    <location>
        <begin position="16"/>
        <end position="36"/>
    </location>
</feature>
<dbReference type="GO" id="GO:0005886">
    <property type="term" value="C:plasma membrane"/>
    <property type="evidence" value="ECO:0007669"/>
    <property type="project" value="TreeGrafter"/>
</dbReference>
<evidence type="ECO:0000313" key="8">
    <source>
        <dbReference type="EMBL" id="CAI9776427.1"/>
    </source>
</evidence>
<evidence type="ECO:0000256" key="2">
    <source>
        <dbReference type="ARBA" id="ARBA00006921"/>
    </source>
</evidence>
<sequence length="118" mass="12947">MGMHTTFFFGGTGNSILYLLDLVIVFMMSLIVECLSHTRFISSESNNWIAGVIQVGLYGIRISLAYLVMLAVMMSGVATFVVAVVGYTLGFLIFGSRVFDKSDTESYQKPSDLPPLNC</sequence>
<comment type="subcellular location">
    <subcellularLocation>
        <location evidence="1">Membrane</location>
    </subcellularLocation>
</comment>
<evidence type="ECO:0000256" key="1">
    <source>
        <dbReference type="ARBA" id="ARBA00004370"/>
    </source>
</evidence>
<evidence type="ECO:0000256" key="4">
    <source>
        <dbReference type="ARBA" id="ARBA00022796"/>
    </source>
</evidence>
<dbReference type="PANTHER" id="PTHR12483:SF24">
    <property type="entry name" value="COPPER TRANSPORTER 2-RELATED"/>
    <property type="match status" value="1"/>
</dbReference>
<keyword evidence="4" id="KW-0187">Copper transport</keyword>
<keyword evidence="9" id="KW-1185">Reference proteome</keyword>
<dbReference type="AlphaFoldDB" id="A0AAD2E2B5"/>
<dbReference type="Proteomes" id="UP000834106">
    <property type="component" value="Chromosome 14"/>
</dbReference>
<organism evidence="8 9">
    <name type="scientific">Fraxinus pennsylvanica</name>
    <dbReference type="NCBI Taxonomy" id="56036"/>
    <lineage>
        <taxon>Eukaryota</taxon>
        <taxon>Viridiplantae</taxon>
        <taxon>Streptophyta</taxon>
        <taxon>Embryophyta</taxon>
        <taxon>Tracheophyta</taxon>
        <taxon>Spermatophyta</taxon>
        <taxon>Magnoliopsida</taxon>
        <taxon>eudicotyledons</taxon>
        <taxon>Gunneridae</taxon>
        <taxon>Pentapetalae</taxon>
        <taxon>asterids</taxon>
        <taxon>lamiids</taxon>
        <taxon>Lamiales</taxon>
        <taxon>Oleaceae</taxon>
        <taxon>Oleeae</taxon>
        <taxon>Fraxinus</taxon>
    </lineage>
</organism>
<dbReference type="EMBL" id="OU503049">
    <property type="protein sequence ID" value="CAI9776427.1"/>
    <property type="molecule type" value="Genomic_DNA"/>
</dbReference>
<evidence type="ECO:0000256" key="5">
    <source>
        <dbReference type="ARBA" id="ARBA00022989"/>
    </source>
</evidence>
<dbReference type="InterPro" id="IPR007274">
    <property type="entry name" value="Cop_transporter"/>
</dbReference>
<dbReference type="PANTHER" id="PTHR12483">
    <property type="entry name" value="SOLUTE CARRIER FAMILY 31 COPPER TRANSPORTERS"/>
    <property type="match status" value="1"/>
</dbReference>
<keyword evidence="3 7" id="KW-0812">Transmembrane</keyword>